<sequence length="69" mass="7815">MFMLANEQHNNRARYRHRSNGKWCDVCCSELIFDSNVATFKGFGEDGHGGGWEFGPMLIEAFDVSKVSL</sequence>
<name>A0A821KUT3_9BILA</name>
<evidence type="ECO:0000313" key="1">
    <source>
        <dbReference type="EMBL" id="CAF4741697.1"/>
    </source>
</evidence>
<reference evidence="1" key="1">
    <citation type="submission" date="2021-02" db="EMBL/GenBank/DDBJ databases">
        <authorList>
            <person name="Nowell W R."/>
        </authorList>
    </citation>
    <scope>NUCLEOTIDE SEQUENCE</scope>
</reference>
<dbReference type="AlphaFoldDB" id="A0A821KUT3"/>
<dbReference type="EMBL" id="CAJOBS010001561">
    <property type="protein sequence ID" value="CAF4741697.1"/>
    <property type="molecule type" value="Genomic_DNA"/>
</dbReference>
<protein>
    <submittedName>
        <fullName evidence="1">Uncharacterized protein</fullName>
    </submittedName>
</protein>
<gene>
    <name evidence="1" type="ORF">TOA249_LOCUS19719</name>
</gene>
<comment type="caution">
    <text evidence="1">The sequence shown here is derived from an EMBL/GenBank/DDBJ whole genome shotgun (WGS) entry which is preliminary data.</text>
</comment>
<dbReference type="Proteomes" id="UP000663838">
    <property type="component" value="Unassembled WGS sequence"/>
</dbReference>
<accession>A0A821KUT3</accession>
<evidence type="ECO:0000313" key="2">
    <source>
        <dbReference type="Proteomes" id="UP000663838"/>
    </source>
</evidence>
<organism evidence="1 2">
    <name type="scientific">Rotaria socialis</name>
    <dbReference type="NCBI Taxonomy" id="392032"/>
    <lineage>
        <taxon>Eukaryota</taxon>
        <taxon>Metazoa</taxon>
        <taxon>Spiralia</taxon>
        <taxon>Gnathifera</taxon>
        <taxon>Rotifera</taxon>
        <taxon>Eurotatoria</taxon>
        <taxon>Bdelloidea</taxon>
        <taxon>Philodinida</taxon>
        <taxon>Philodinidae</taxon>
        <taxon>Rotaria</taxon>
    </lineage>
</organism>
<proteinExistence type="predicted"/>